<dbReference type="AlphaFoldDB" id="A0A3M2ZZ34"/>
<protein>
    <submittedName>
        <fullName evidence="1">Uncharacterized protein</fullName>
    </submittedName>
</protein>
<evidence type="ECO:0000313" key="1">
    <source>
        <dbReference type="EMBL" id="RML93464.1"/>
    </source>
</evidence>
<name>A0A3M2ZZ34_PSEYM</name>
<proteinExistence type="predicted"/>
<reference evidence="1 2" key="1">
    <citation type="submission" date="2018-08" db="EMBL/GenBank/DDBJ databases">
        <title>Recombination of ecologically and evolutionarily significant loci maintains genetic cohesion in the Pseudomonas syringae species complex.</title>
        <authorList>
            <person name="Dillon M."/>
            <person name="Thakur S."/>
            <person name="Almeida R.N.D."/>
            <person name="Weir B.S."/>
            <person name="Guttman D.S."/>
        </authorList>
    </citation>
    <scope>NUCLEOTIDE SEQUENCE [LARGE SCALE GENOMIC DNA]</scope>
    <source>
        <strain evidence="1 2">88_10</strain>
    </source>
</reference>
<gene>
    <name evidence="1" type="ORF">APX70_04543</name>
</gene>
<comment type="caution">
    <text evidence="1">The sequence shown here is derived from an EMBL/GenBank/DDBJ whole genome shotgun (WGS) entry which is preliminary data.</text>
</comment>
<accession>A0A3M2ZZ34</accession>
<sequence length="50" mass="5620">MTADNALYIPPYKADDQDVVVELNNRFGAEAFTAQPTRTGMPVLWVERAH</sequence>
<dbReference type="Proteomes" id="UP000282378">
    <property type="component" value="Unassembled WGS sequence"/>
</dbReference>
<evidence type="ECO:0000313" key="2">
    <source>
        <dbReference type="Proteomes" id="UP000282378"/>
    </source>
</evidence>
<organism evidence="1 2">
    <name type="scientific">Pseudomonas syringae pv. maculicola</name>
    <dbReference type="NCBI Taxonomy" id="59511"/>
    <lineage>
        <taxon>Bacteria</taxon>
        <taxon>Pseudomonadati</taxon>
        <taxon>Pseudomonadota</taxon>
        <taxon>Gammaproteobacteria</taxon>
        <taxon>Pseudomonadales</taxon>
        <taxon>Pseudomonadaceae</taxon>
        <taxon>Pseudomonas</taxon>
    </lineage>
</organism>
<dbReference type="EMBL" id="RBNL01001082">
    <property type="protein sequence ID" value="RML93464.1"/>
    <property type="molecule type" value="Genomic_DNA"/>
</dbReference>